<sequence>MLILYKDINIKYLKRIIKSLDNNRLIICFIDEILKGTNTEELIAASASILKYLDKKNCIVVVASHDIELTKILNRQYDNYQFLV</sequence>
<reference evidence="5 6" key="1">
    <citation type="submission" date="2020-07" db="EMBL/GenBank/DDBJ databases">
        <title>Vallitalea guaymasensis genome.</title>
        <authorList>
            <person name="Postec A."/>
        </authorList>
    </citation>
    <scope>NUCLEOTIDE SEQUENCE [LARGE SCALE GENOMIC DNA]</scope>
    <source>
        <strain evidence="5 6">Ra1766G1</strain>
    </source>
</reference>
<proteinExistence type="predicted"/>
<evidence type="ECO:0000256" key="1">
    <source>
        <dbReference type="ARBA" id="ARBA00022741"/>
    </source>
</evidence>
<name>A0A8J8MFW8_9FIRM</name>
<dbReference type="Proteomes" id="UP000677305">
    <property type="component" value="Chromosome"/>
</dbReference>
<dbReference type="Gene3D" id="3.40.50.300">
    <property type="entry name" value="P-loop containing nucleotide triphosphate hydrolases"/>
    <property type="match status" value="1"/>
</dbReference>
<dbReference type="EMBL" id="CP058561">
    <property type="protein sequence ID" value="QUH31905.1"/>
    <property type="molecule type" value="Genomic_DNA"/>
</dbReference>
<dbReference type="GO" id="GO:0005524">
    <property type="term" value="F:ATP binding"/>
    <property type="evidence" value="ECO:0007669"/>
    <property type="project" value="UniProtKB-KW"/>
</dbReference>
<keyword evidence="1" id="KW-0547">Nucleotide-binding</keyword>
<dbReference type="Pfam" id="PF00488">
    <property type="entry name" value="MutS_V"/>
    <property type="match status" value="1"/>
</dbReference>
<dbReference type="AlphaFoldDB" id="A0A8J8MFW8"/>
<evidence type="ECO:0000256" key="2">
    <source>
        <dbReference type="ARBA" id="ARBA00022840"/>
    </source>
</evidence>
<keyword evidence="3" id="KW-0238">DNA-binding</keyword>
<feature type="domain" description="DNA mismatch repair proteins mutS family" evidence="4">
    <location>
        <begin position="11"/>
        <end position="75"/>
    </location>
</feature>
<keyword evidence="2" id="KW-0067">ATP-binding</keyword>
<gene>
    <name evidence="5" type="ORF">HYG85_02970</name>
</gene>
<dbReference type="InterPro" id="IPR000432">
    <property type="entry name" value="DNA_mismatch_repair_MutS_C"/>
</dbReference>
<dbReference type="GO" id="GO:0030983">
    <property type="term" value="F:mismatched DNA binding"/>
    <property type="evidence" value="ECO:0007669"/>
    <property type="project" value="InterPro"/>
</dbReference>
<evidence type="ECO:0000313" key="6">
    <source>
        <dbReference type="Proteomes" id="UP000677305"/>
    </source>
</evidence>
<dbReference type="KEGG" id="vgu:HYG85_02970"/>
<accession>A0A8J8MFW8</accession>
<dbReference type="InterPro" id="IPR027417">
    <property type="entry name" value="P-loop_NTPase"/>
</dbReference>
<evidence type="ECO:0000259" key="4">
    <source>
        <dbReference type="Pfam" id="PF00488"/>
    </source>
</evidence>
<organism evidence="5 6">
    <name type="scientific">Vallitalea guaymasensis</name>
    <dbReference type="NCBI Taxonomy" id="1185412"/>
    <lineage>
        <taxon>Bacteria</taxon>
        <taxon>Bacillati</taxon>
        <taxon>Bacillota</taxon>
        <taxon>Clostridia</taxon>
        <taxon>Lachnospirales</taxon>
        <taxon>Vallitaleaceae</taxon>
        <taxon>Vallitalea</taxon>
    </lineage>
</organism>
<evidence type="ECO:0000313" key="5">
    <source>
        <dbReference type="EMBL" id="QUH31905.1"/>
    </source>
</evidence>
<protein>
    <recommendedName>
        <fullName evidence="4">DNA mismatch repair proteins mutS family domain-containing protein</fullName>
    </recommendedName>
</protein>
<keyword evidence="6" id="KW-1185">Reference proteome</keyword>
<dbReference type="GO" id="GO:0006298">
    <property type="term" value="P:mismatch repair"/>
    <property type="evidence" value="ECO:0007669"/>
    <property type="project" value="InterPro"/>
</dbReference>
<dbReference type="SUPFAM" id="SSF52540">
    <property type="entry name" value="P-loop containing nucleoside triphosphate hydrolases"/>
    <property type="match status" value="1"/>
</dbReference>
<evidence type="ECO:0000256" key="3">
    <source>
        <dbReference type="ARBA" id="ARBA00023125"/>
    </source>
</evidence>